<dbReference type="PANTHER" id="PTHR43713">
    <property type="entry name" value="GLUTAMATE-1-SEMIALDEHYDE 2,1-AMINOMUTASE"/>
    <property type="match status" value="1"/>
</dbReference>
<dbReference type="EC" id="5.4.3.8" evidence="7"/>
<protein>
    <recommendedName>
        <fullName evidence="7">Glutamate-1-semialdehyde 2,1-aminomutase</fullName>
        <shortName evidence="7">GSA</shortName>
        <ecNumber evidence="7">5.4.3.8</ecNumber>
    </recommendedName>
    <alternativeName>
        <fullName evidence="7">Glutamate-1-semialdehyde aminotransferase</fullName>
        <shortName evidence="7">GSA-AT</shortName>
    </alternativeName>
</protein>
<dbReference type="UniPathway" id="UPA00251">
    <property type="reaction ID" value="UER00317"/>
</dbReference>
<keyword evidence="5 7" id="KW-0413">Isomerase</keyword>
<dbReference type="CDD" id="cd00610">
    <property type="entry name" value="OAT_like"/>
    <property type="match status" value="1"/>
</dbReference>
<dbReference type="KEGG" id="phm:PSMK_05910"/>
<evidence type="ECO:0000256" key="2">
    <source>
        <dbReference type="ARBA" id="ARBA00004819"/>
    </source>
</evidence>
<dbReference type="InterPro" id="IPR015422">
    <property type="entry name" value="PyrdxlP-dep_Trfase_small"/>
</dbReference>
<organism evidence="9 10">
    <name type="scientific">Phycisphaera mikurensis (strain NBRC 102666 / KCTC 22515 / FYK2301M01)</name>
    <dbReference type="NCBI Taxonomy" id="1142394"/>
    <lineage>
        <taxon>Bacteria</taxon>
        <taxon>Pseudomonadati</taxon>
        <taxon>Planctomycetota</taxon>
        <taxon>Phycisphaerae</taxon>
        <taxon>Phycisphaerales</taxon>
        <taxon>Phycisphaeraceae</taxon>
        <taxon>Phycisphaera</taxon>
    </lineage>
</organism>
<dbReference type="AlphaFoldDB" id="I0IBW2"/>
<gene>
    <name evidence="7 9" type="primary">hemL</name>
    <name evidence="9" type="ordered locus">PSMK_05910</name>
</gene>
<evidence type="ECO:0000256" key="6">
    <source>
        <dbReference type="ARBA" id="ARBA00023244"/>
    </source>
</evidence>
<evidence type="ECO:0000313" key="9">
    <source>
        <dbReference type="EMBL" id="BAM02750.1"/>
    </source>
</evidence>
<evidence type="ECO:0000313" key="10">
    <source>
        <dbReference type="Proteomes" id="UP000007881"/>
    </source>
</evidence>
<dbReference type="InterPro" id="IPR015424">
    <property type="entry name" value="PyrdxlP-dep_Trfase"/>
</dbReference>
<keyword evidence="7" id="KW-0963">Cytoplasm</keyword>
<comment type="subunit">
    <text evidence="7">Homodimer.</text>
</comment>
<keyword evidence="4 7" id="KW-0663">Pyridoxal phosphate</keyword>
<dbReference type="InterPro" id="IPR004639">
    <property type="entry name" value="4pyrrol_synth_GluAld_NH2Trfase"/>
</dbReference>
<comment type="subcellular location">
    <subcellularLocation>
        <location evidence="7">Cytoplasm</location>
    </subcellularLocation>
</comment>
<dbReference type="InterPro" id="IPR005814">
    <property type="entry name" value="Aminotrans_3"/>
</dbReference>
<sequence>MTANPAPAAPPAERYARSAASHAEAKRYMPGGVNSPVRAYRAVGREPVTIRSGAGAWVTDVDGNRYVDYVGSYGPLILGHAAPQVLAAVGEAMRNGTTFGMPTEAETRLARTVVDAVPGVDVVRFVNSGTEAAMSALRLARAATGGHRVIKCIGCYHGHTDAMLVSAGSAATSLGVPSSPGVPAAVAASTLLVPFNDLDAVERAMATHRGEIACMAVEPIAGNMGLVPPAPGYLQGLRALCDRFGVPLLFDEVMTGFRVDHGCAQGLYGVTPDLTCLGKVVGGGLPCAAYGGREELMRQVAPDGPVYQAGTLSGNPLAMAAGQAQLDALAADGFAAYRRLEAASARLEEGLRGLAADAGCPLTTTRVGSMLGVFFVEEDGSPVRDYADATAQSTRRYAAFFGAMLDAGVILAPAAFECWFVSTAHDDEAIEHTLAAAGPAFAAAAATPFRSAEVRSPEADA</sequence>
<dbReference type="HOGENOM" id="CLU_016922_1_5_0"/>
<dbReference type="eggNOG" id="COG0001">
    <property type="taxonomic scope" value="Bacteria"/>
</dbReference>
<accession>I0IBW2</accession>
<comment type="cofactor">
    <cofactor evidence="1 7">
        <name>pyridoxal 5'-phosphate</name>
        <dbReference type="ChEBI" id="CHEBI:597326"/>
    </cofactor>
</comment>
<dbReference type="NCBIfam" id="NF000818">
    <property type="entry name" value="PRK00062.1"/>
    <property type="match status" value="1"/>
</dbReference>
<dbReference type="GO" id="GO:0006782">
    <property type="term" value="P:protoporphyrinogen IX biosynthetic process"/>
    <property type="evidence" value="ECO:0007669"/>
    <property type="project" value="UniProtKB-UniRule"/>
</dbReference>
<evidence type="ECO:0000256" key="7">
    <source>
        <dbReference type="HAMAP-Rule" id="MF_00375"/>
    </source>
</evidence>
<feature type="modified residue" description="N6-(pyridoxal phosphate)lysine" evidence="7">
    <location>
        <position position="279"/>
    </location>
</feature>
<evidence type="ECO:0000256" key="5">
    <source>
        <dbReference type="ARBA" id="ARBA00023235"/>
    </source>
</evidence>
<dbReference type="OrthoDB" id="9816013at2"/>
<keyword evidence="6 7" id="KW-0627">Porphyrin biosynthesis</keyword>
<dbReference type="Gene3D" id="3.40.640.10">
    <property type="entry name" value="Type I PLP-dependent aspartate aminotransferase-like (Major domain)"/>
    <property type="match status" value="1"/>
</dbReference>
<dbReference type="PROSITE" id="PS00600">
    <property type="entry name" value="AA_TRANSFER_CLASS_3"/>
    <property type="match status" value="1"/>
</dbReference>
<comment type="pathway">
    <text evidence="2 7">Porphyrin-containing compound metabolism; protoporphyrin-IX biosynthesis; 5-aminolevulinate from L-glutamyl-tRNA(Glu): step 2/2.</text>
</comment>
<keyword evidence="10" id="KW-1185">Reference proteome</keyword>
<comment type="similarity">
    <text evidence="3 7">Belongs to the class-III pyridoxal-phosphate-dependent aminotransferase family. HemL subfamily.</text>
</comment>
<dbReference type="InterPro" id="IPR015421">
    <property type="entry name" value="PyrdxlP-dep_Trfase_major"/>
</dbReference>
<evidence type="ECO:0000256" key="1">
    <source>
        <dbReference type="ARBA" id="ARBA00001933"/>
    </source>
</evidence>
<dbReference type="STRING" id="1142394.PSMK_05910"/>
<proteinExistence type="inferred from homology"/>
<dbReference type="PATRIC" id="fig|1142394.8.peg.606"/>
<evidence type="ECO:0000256" key="3">
    <source>
        <dbReference type="ARBA" id="ARBA00008981"/>
    </source>
</evidence>
<dbReference type="HAMAP" id="MF_00375">
    <property type="entry name" value="HemL_aminotrans_3"/>
    <property type="match status" value="1"/>
</dbReference>
<feature type="region of interest" description="Disordered" evidence="8">
    <location>
        <begin position="1"/>
        <end position="21"/>
    </location>
</feature>
<dbReference type="EMBL" id="AP012338">
    <property type="protein sequence ID" value="BAM02750.1"/>
    <property type="molecule type" value="Genomic_DNA"/>
</dbReference>
<dbReference type="GO" id="GO:0005737">
    <property type="term" value="C:cytoplasm"/>
    <property type="evidence" value="ECO:0007669"/>
    <property type="project" value="UniProtKB-SubCell"/>
</dbReference>
<dbReference type="Pfam" id="PF00202">
    <property type="entry name" value="Aminotran_3"/>
    <property type="match status" value="1"/>
</dbReference>
<evidence type="ECO:0000256" key="8">
    <source>
        <dbReference type="SAM" id="MobiDB-lite"/>
    </source>
</evidence>
<dbReference type="SUPFAM" id="SSF53383">
    <property type="entry name" value="PLP-dependent transferases"/>
    <property type="match status" value="1"/>
</dbReference>
<comment type="catalytic activity">
    <reaction evidence="7">
        <text>(S)-4-amino-5-oxopentanoate = 5-aminolevulinate</text>
        <dbReference type="Rhea" id="RHEA:14265"/>
        <dbReference type="ChEBI" id="CHEBI:57501"/>
        <dbReference type="ChEBI" id="CHEBI:356416"/>
        <dbReference type="EC" id="5.4.3.8"/>
    </reaction>
</comment>
<dbReference type="NCBIfam" id="TIGR00713">
    <property type="entry name" value="hemL"/>
    <property type="match status" value="1"/>
</dbReference>
<name>I0IBW2_PHYMF</name>
<dbReference type="GO" id="GO:0030170">
    <property type="term" value="F:pyridoxal phosphate binding"/>
    <property type="evidence" value="ECO:0007669"/>
    <property type="project" value="InterPro"/>
</dbReference>
<dbReference type="RefSeq" id="WP_014435970.1">
    <property type="nucleotide sequence ID" value="NC_017080.1"/>
</dbReference>
<dbReference type="FunFam" id="3.40.640.10:FF:000021">
    <property type="entry name" value="Glutamate-1-semialdehyde 2,1-aminomutase"/>
    <property type="match status" value="1"/>
</dbReference>
<dbReference type="Proteomes" id="UP000007881">
    <property type="component" value="Chromosome"/>
</dbReference>
<reference evidence="9 10" key="1">
    <citation type="submission" date="2012-02" db="EMBL/GenBank/DDBJ databases">
        <title>Complete genome sequence of Phycisphaera mikurensis NBRC 102666.</title>
        <authorList>
            <person name="Ankai A."/>
            <person name="Hosoyama A."/>
            <person name="Terui Y."/>
            <person name="Sekine M."/>
            <person name="Fukai R."/>
            <person name="Kato Y."/>
            <person name="Nakamura S."/>
            <person name="Yamada-Narita S."/>
            <person name="Kawakoshi A."/>
            <person name="Fukunaga Y."/>
            <person name="Yamazaki S."/>
            <person name="Fujita N."/>
        </authorList>
    </citation>
    <scope>NUCLEOTIDE SEQUENCE [LARGE SCALE GENOMIC DNA]</scope>
    <source>
        <strain evidence="10">NBRC 102666 / KCTC 22515 / FYK2301M01</strain>
    </source>
</reference>
<dbReference type="GO" id="GO:0008483">
    <property type="term" value="F:transaminase activity"/>
    <property type="evidence" value="ECO:0007669"/>
    <property type="project" value="InterPro"/>
</dbReference>
<dbReference type="InterPro" id="IPR049704">
    <property type="entry name" value="Aminotrans_3_PPA_site"/>
</dbReference>
<dbReference type="PANTHER" id="PTHR43713:SF3">
    <property type="entry name" value="GLUTAMATE-1-SEMIALDEHYDE 2,1-AMINOMUTASE 1, CHLOROPLASTIC-RELATED"/>
    <property type="match status" value="1"/>
</dbReference>
<dbReference type="GO" id="GO:0042286">
    <property type="term" value="F:glutamate-1-semialdehyde 2,1-aminomutase activity"/>
    <property type="evidence" value="ECO:0007669"/>
    <property type="project" value="UniProtKB-UniRule"/>
</dbReference>
<evidence type="ECO:0000256" key="4">
    <source>
        <dbReference type="ARBA" id="ARBA00022898"/>
    </source>
</evidence>
<dbReference type="Gene3D" id="3.90.1150.10">
    <property type="entry name" value="Aspartate Aminotransferase, domain 1"/>
    <property type="match status" value="1"/>
</dbReference>